<proteinExistence type="predicted"/>
<dbReference type="InterPro" id="IPR009248">
    <property type="entry name" value="SbmA_BacA"/>
</dbReference>
<feature type="transmembrane region" description="Helical" evidence="1">
    <location>
        <begin position="12"/>
        <end position="40"/>
    </location>
</feature>
<name>A0A382XPD6_9ZZZZ</name>
<keyword evidence="1" id="KW-1133">Transmembrane helix</keyword>
<dbReference type="GO" id="GO:0015833">
    <property type="term" value="P:peptide transport"/>
    <property type="evidence" value="ECO:0007669"/>
    <property type="project" value="InterPro"/>
</dbReference>
<reference evidence="2" key="1">
    <citation type="submission" date="2018-05" db="EMBL/GenBank/DDBJ databases">
        <authorList>
            <person name="Lanie J.A."/>
            <person name="Ng W.-L."/>
            <person name="Kazmierczak K.M."/>
            <person name="Andrzejewski T.M."/>
            <person name="Davidsen T.M."/>
            <person name="Wayne K.J."/>
            <person name="Tettelin H."/>
            <person name="Glass J.I."/>
            <person name="Rusch D."/>
            <person name="Podicherti R."/>
            <person name="Tsui H.-C.T."/>
            <person name="Winkler M.E."/>
        </authorList>
    </citation>
    <scope>NUCLEOTIDE SEQUENCE</scope>
</reference>
<dbReference type="EMBL" id="UINC01169460">
    <property type="protein sequence ID" value="SVD73007.1"/>
    <property type="molecule type" value="Genomic_DNA"/>
</dbReference>
<dbReference type="GO" id="GO:0016020">
    <property type="term" value="C:membrane"/>
    <property type="evidence" value="ECO:0007669"/>
    <property type="project" value="InterPro"/>
</dbReference>
<dbReference type="AlphaFoldDB" id="A0A382XPD6"/>
<gene>
    <name evidence="2" type="ORF">METZ01_LOCUS425861</name>
</gene>
<sequence length="46" mass="5286">MLRAFYRSKKWATWAYGGGGLLIASLWIQVQITVAINTWYGGFYNL</sequence>
<keyword evidence="1" id="KW-0472">Membrane</keyword>
<feature type="non-terminal residue" evidence="2">
    <location>
        <position position="46"/>
    </location>
</feature>
<keyword evidence="1" id="KW-0812">Transmembrane</keyword>
<dbReference type="Pfam" id="PF05992">
    <property type="entry name" value="SbmA_BacA"/>
    <property type="match status" value="1"/>
</dbReference>
<dbReference type="GO" id="GO:1904680">
    <property type="term" value="F:peptide transmembrane transporter activity"/>
    <property type="evidence" value="ECO:0007669"/>
    <property type="project" value="InterPro"/>
</dbReference>
<evidence type="ECO:0000313" key="2">
    <source>
        <dbReference type="EMBL" id="SVD73007.1"/>
    </source>
</evidence>
<accession>A0A382XPD6</accession>
<organism evidence="2">
    <name type="scientific">marine metagenome</name>
    <dbReference type="NCBI Taxonomy" id="408172"/>
    <lineage>
        <taxon>unclassified sequences</taxon>
        <taxon>metagenomes</taxon>
        <taxon>ecological metagenomes</taxon>
    </lineage>
</organism>
<protein>
    <submittedName>
        <fullName evidence="2">Uncharacterized protein</fullName>
    </submittedName>
</protein>
<evidence type="ECO:0000256" key="1">
    <source>
        <dbReference type="SAM" id="Phobius"/>
    </source>
</evidence>